<evidence type="ECO:0000256" key="2">
    <source>
        <dbReference type="ARBA" id="ARBA00008816"/>
    </source>
</evidence>
<dbReference type="Proteomes" id="UP001628156">
    <property type="component" value="Unassembled WGS sequence"/>
</dbReference>
<comment type="caution">
    <text evidence="8">The sequence shown here is derived from an EMBL/GenBank/DDBJ whole genome shotgun (WGS) entry which is preliminary data.</text>
</comment>
<gene>
    <name evidence="8" type="ORF">ENUP19_0085G0122</name>
</gene>
<feature type="domain" description="Phosphatidic acid phosphatase type 2/haloperoxidase" evidence="7">
    <location>
        <begin position="92"/>
        <end position="216"/>
    </location>
</feature>
<dbReference type="InterPro" id="IPR043216">
    <property type="entry name" value="PAP-like"/>
</dbReference>
<protein>
    <recommendedName>
        <fullName evidence="7">Phosphatidic acid phosphatase type 2/haloperoxidase domain-containing protein</fullName>
    </recommendedName>
</protein>
<evidence type="ECO:0000256" key="5">
    <source>
        <dbReference type="ARBA" id="ARBA00023136"/>
    </source>
</evidence>
<comment type="subcellular location">
    <subcellularLocation>
        <location evidence="1">Membrane</location>
        <topology evidence="1">Multi-pass membrane protein</topology>
    </subcellularLocation>
</comment>
<feature type="transmembrane region" description="Helical" evidence="6">
    <location>
        <begin position="174"/>
        <end position="192"/>
    </location>
</feature>
<dbReference type="PANTHER" id="PTHR10165:SF198">
    <property type="entry name" value="PHOSPHATE PHOSPHATASE, PUTATIVE-RELATED"/>
    <property type="match status" value="1"/>
</dbReference>
<evidence type="ECO:0000256" key="1">
    <source>
        <dbReference type="ARBA" id="ARBA00004141"/>
    </source>
</evidence>
<evidence type="ECO:0000313" key="9">
    <source>
        <dbReference type="Proteomes" id="UP001628156"/>
    </source>
</evidence>
<evidence type="ECO:0000256" key="4">
    <source>
        <dbReference type="ARBA" id="ARBA00022989"/>
    </source>
</evidence>
<keyword evidence="4 6" id="KW-1133">Transmembrane helix</keyword>
<keyword evidence="5 6" id="KW-0472">Membrane</keyword>
<dbReference type="Gene3D" id="1.20.144.10">
    <property type="entry name" value="Phosphatidic acid phosphatase type 2/haloperoxidase"/>
    <property type="match status" value="1"/>
</dbReference>
<proteinExistence type="inferred from homology"/>
<accession>A0ABQ0DGC5</accession>
<dbReference type="PANTHER" id="PTHR10165">
    <property type="entry name" value="LIPID PHOSPHATE PHOSPHATASE"/>
    <property type="match status" value="1"/>
</dbReference>
<organism evidence="8 9">
    <name type="scientific">Entamoeba nuttalli</name>
    <dbReference type="NCBI Taxonomy" id="412467"/>
    <lineage>
        <taxon>Eukaryota</taxon>
        <taxon>Amoebozoa</taxon>
        <taxon>Evosea</taxon>
        <taxon>Archamoebae</taxon>
        <taxon>Mastigamoebida</taxon>
        <taxon>Entamoebidae</taxon>
        <taxon>Entamoeba</taxon>
    </lineage>
</organism>
<dbReference type="Pfam" id="PF01569">
    <property type="entry name" value="PAP2"/>
    <property type="match status" value="1"/>
</dbReference>
<reference evidence="8 9" key="1">
    <citation type="journal article" date="2019" name="PLoS Negl. Trop. Dis.">
        <title>Whole genome sequencing of Entamoeba nuttalli reveals mammalian host-related molecular signatures and a novel octapeptide-repeat surface protein.</title>
        <authorList>
            <person name="Tanaka M."/>
            <person name="Makiuchi T."/>
            <person name="Komiyama T."/>
            <person name="Shiina T."/>
            <person name="Osaki K."/>
            <person name="Tachibana H."/>
        </authorList>
    </citation>
    <scope>NUCLEOTIDE SEQUENCE [LARGE SCALE GENOMIC DNA]</scope>
    <source>
        <strain evidence="8 9">P19-061405</strain>
    </source>
</reference>
<dbReference type="SUPFAM" id="SSF48317">
    <property type="entry name" value="Acid phosphatase/Vanadium-dependent haloperoxidase"/>
    <property type="match status" value="1"/>
</dbReference>
<keyword evidence="9" id="KW-1185">Reference proteome</keyword>
<dbReference type="InterPro" id="IPR000326">
    <property type="entry name" value="PAP2/HPO"/>
</dbReference>
<comment type="similarity">
    <text evidence="2">Belongs to the PA-phosphatase related phosphoesterase family.</text>
</comment>
<keyword evidence="3 6" id="KW-0812">Transmembrane</keyword>
<dbReference type="SMART" id="SM00014">
    <property type="entry name" value="acidPPc"/>
    <property type="match status" value="1"/>
</dbReference>
<feature type="transmembrane region" description="Helical" evidence="6">
    <location>
        <begin position="59"/>
        <end position="83"/>
    </location>
</feature>
<dbReference type="EMBL" id="BAAFRS010000085">
    <property type="protein sequence ID" value="GAB1221899.1"/>
    <property type="molecule type" value="Genomic_DNA"/>
</dbReference>
<evidence type="ECO:0000256" key="6">
    <source>
        <dbReference type="SAM" id="Phobius"/>
    </source>
</evidence>
<evidence type="ECO:0000256" key="3">
    <source>
        <dbReference type="ARBA" id="ARBA00022692"/>
    </source>
</evidence>
<evidence type="ECO:0000259" key="7">
    <source>
        <dbReference type="SMART" id="SM00014"/>
    </source>
</evidence>
<name>A0ABQ0DGC5_9EUKA</name>
<feature type="transmembrane region" description="Helical" evidence="6">
    <location>
        <begin position="198"/>
        <end position="219"/>
    </location>
</feature>
<sequence length="240" mass="27931">MNHTGIIENSKRFINEYKSDIGLYFILIIINNFVGFIPTHQEIPYKEDPNYMFSKINDVIPRTMNVIINFYIPICVIVIISIFQKNIEKGLTMLIPFLNSEMIVGIIIQLLKRYSGKPRPFYNTYCIEHYKPTCNHSFPSGHTAYAFQGQMFLSLILLEFISQYKKSTNLIVQFIVFLPCVWAFVVGLTRFYDHHHTISDILAGGIIGAFIGFTTYYVYKNKVSKKKELTDEELFAIEFE</sequence>
<feature type="transmembrane region" description="Helical" evidence="6">
    <location>
        <begin position="21"/>
        <end position="39"/>
    </location>
</feature>
<dbReference type="InterPro" id="IPR036938">
    <property type="entry name" value="PAP2/HPO_sf"/>
</dbReference>
<evidence type="ECO:0000313" key="8">
    <source>
        <dbReference type="EMBL" id="GAB1221899.1"/>
    </source>
</evidence>